<dbReference type="CDD" id="cd00093">
    <property type="entry name" value="HTH_XRE"/>
    <property type="match status" value="1"/>
</dbReference>
<dbReference type="InterPro" id="IPR050807">
    <property type="entry name" value="TransReg_Diox_bact_type"/>
</dbReference>
<dbReference type="InterPro" id="IPR014710">
    <property type="entry name" value="RmlC-like_jellyroll"/>
</dbReference>
<sequence>MALPRRSDTMRWELVVDAIGPKVRALRRERGMTLQQLAHAADVSAAAVHKVERGEMVPTITTLLKIAGALGTPIGHFVSEDAPAAPLAVHTRAIDPRAARVTITGSGGVFRTSGSVSRVEPGAHDGTRRTGECLVVVLTGSLSFEIGDEVYAVGAGESLHFPTHVDHRWTNLGPAPVQAIWVTVPDA</sequence>
<dbReference type="PANTHER" id="PTHR46797:SF1">
    <property type="entry name" value="METHYLPHOSPHONATE SYNTHASE"/>
    <property type="match status" value="1"/>
</dbReference>
<dbReference type="Pfam" id="PF07883">
    <property type="entry name" value="Cupin_2"/>
    <property type="match status" value="1"/>
</dbReference>
<keyword evidence="4" id="KW-1185">Reference proteome</keyword>
<dbReference type="Gene3D" id="2.60.120.10">
    <property type="entry name" value="Jelly Rolls"/>
    <property type="match status" value="1"/>
</dbReference>
<dbReference type="RefSeq" id="WP_169384795.1">
    <property type="nucleotide sequence ID" value="NZ_JAAXLA010000081.1"/>
</dbReference>
<dbReference type="InterPro" id="IPR013096">
    <property type="entry name" value="Cupin_2"/>
</dbReference>
<dbReference type="PANTHER" id="PTHR46797">
    <property type="entry name" value="HTH-TYPE TRANSCRIPTIONAL REGULATOR"/>
    <property type="match status" value="1"/>
</dbReference>
<reference evidence="3 4" key="1">
    <citation type="submission" date="2020-04" db="EMBL/GenBank/DDBJ databases">
        <authorList>
            <person name="Klaysubun C."/>
            <person name="Duangmal K."/>
            <person name="Lipun K."/>
        </authorList>
    </citation>
    <scope>NUCLEOTIDE SEQUENCE [LARGE SCALE GENOMIC DNA]</scope>
    <source>
        <strain evidence="3 4">K10HN5</strain>
    </source>
</reference>
<keyword evidence="1" id="KW-0238">DNA-binding</keyword>
<name>A0ABX1SIC4_9PSEU</name>
<dbReference type="InterPro" id="IPR001387">
    <property type="entry name" value="Cro/C1-type_HTH"/>
</dbReference>
<dbReference type="SUPFAM" id="SSF51182">
    <property type="entry name" value="RmlC-like cupins"/>
    <property type="match status" value="1"/>
</dbReference>
<evidence type="ECO:0000256" key="1">
    <source>
        <dbReference type="ARBA" id="ARBA00023125"/>
    </source>
</evidence>
<gene>
    <name evidence="3" type="ORF">HF526_29155</name>
</gene>
<dbReference type="SMART" id="SM00530">
    <property type="entry name" value="HTH_XRE"/>
    <property type="match status" value="1"/>
</dbReference>
<organism evidence="3 4">
    <name type="scientific">Pseudonocardia acidicola</name>
    <dbReference type="NCBI Taxonomy" id="2724939"/>
    <lineage>
        <taxon>Bacteria</taxon>
        <taxon>Bacillati</taxon>
        <taxon>Actinomycetota</taxon>
        <taxon>Actinomycetes</taxon>
        <taxon>Pseudonocardiales</taxon>
        <taxon>Pseudonocardiaceae</taxon>
        <taxon>Pseudonocardia</taxon>
    </lineage>
</organism>
<dbReference type="InterPro" id="IPR011051">
    <property type="entry name" value="RmlC_Cupin_sf"/>
</dbReference>
<evidence type="ECO:0000259" key="2">
    <source>
        <dbReference type="PROSITE" id="PS50943"/>
    </source>
</evidence>
<dbReference type="SUPFAM" id="SSF47413">
    <property type="entry name" value="lambda repressor-like DNA-binding domains"/>
    <property type="match status" value="1"/>
</dbReference>
<dbReference type="Proteomes" id="UP000820669">
    <property type="component" value="Unassembled WGS sequence"/>
</dbReference>
<dbReference type="PROSITE" id="PS50943">
    <property type="entry name" value="HTH_CROC1"/>
    <property type="match status" value="1"/>
</dbReference>
<accession>A0ABX1SIC4</accession>
<protein>
    <submittedName>
        <fullName evidence="3">Helix-turn-helix transcriptional regulator</fullName>
    </submittedName>
</protein>
<evidence type="ECO:0000313" key="3">
    <source>
        <dbReference type="EMBL" id="NMI01332.1"/>
    </source>
</evidence>
<evidence type="ECO:0000313" key="4">
    <source>
        <dbReference type="Proteomes" id="UP000820669"/>
    </source>
</evidence>
<dbReference type="Pfam" id="PF01381">
    <property type="entry name" value="HTH_3"/>
    <property type="match status" value="1"/>
</dbReference>
<proteinExistence type="predicted"/>
<dbReference type="CDD" id="cd02209">
    <property type="entry name" value="cupin_XRE_C"/>
    <property type="match status" value="1"/>
</dbReference>
<feature type="domain" description="HTH cro/C1-type" evidence="2">
    <location>
        <begin position="23"/>
        <end position="77"/>
    </location>
</feature>
<dbReference type="EMBL" id="JAAXLA010000081">
    <property type="protein sequence ID" value="NMI01332.1"/>
    <property type="molecule type" value="Genomic_DNA"/>
</dbReference>
<dbReference type="Gene3D" id="1.10.260.40">
    <property type="entry name" value="lambda repressor-like DNA-binding domains"/>
    <property type="match status" value="1"/>
</dbReference>
<dbReference type="InterPro" id="IPR010982">
    <property type="entry name" value="Lambda_DNA-bd_dom_sf"/>
</dbReference>
<comment type="caution">
    <text evidence="3">The sequence shown here is derived from an EMBL/GenBank/DDBJ whole genome shotgun (WGS) entry which is preliminary data.</text>
</comment>